<evidence type="ECO:0000256" key="9">
    <source>
        <dbReference type="ARBA" id="ARBA00023102"/>
    </source>
</evidence>
<evidence type="ECO:0000256" key="1">
    <source>
        <dbReference type="ARBA" id="ARBA00004940"/>
    </source>
</evidence>
<dbReference type="GO" id="GO:0008270">
    <property type="term" value="F:zinc ion binding"/>
    <property type="evidence" value="ECO:0007669"/>
    <property type="project" value="UniProtKB-UniRule"/>
</dbReference>
<dbReference type="PROSITE" id="PS00611">
    <property type="entry name" value="HISOL_DEHYDROGENASE"/>
    <property type="match status" value="1"/>
</dbReference>
<feature type="binding site" evidence="11 15">
    <location>
        <position position="348"/>
    </location>
    <ligand>
        <name>substrate</name>
    </ligand>
</feature>
<dbReference type="PIRSF" id="PIRSF000099">
    <property type="entry name" value="Histidinol_dh"/>
    <property type="match status" value="1"/>
</dbReference>
<dbReference type="OrthoDB" id="9805269at2"/>
<evidence type="ECO:0000256" key="15">
    <source>
        <dbReference type="PIRSR" id="PIRSR000099-3"/>
    </source>
</evidence>
<gene>
    <name evidence="11 18" type="primary">hisD</name>
    <name evidence="18" type="ORF">E2R66_27720</name>
</gene>
<evidence type="ECO:0000256" key="17">
    <source>
        <dbReference type="RuleBase" id="RU004175"/>
    </source>
</evidence>
<evidence type="ECO:0000256" key="12">
    <source>
        <dbReference type="PIRNR" id="PIRNR000099"/>
    </source>
</evidence>
<comment type="function">
    <text evidence="11">Catalyzes the sequential NAD-dependent oxidations of L-histidinol to L-histidinaldehyde and then to L-histidine.</text>
</comment>
<feature type="binding site" evidence="11 15">
    <location>
        <position position="435"/>
    </location>
    <ligand>
        <name>substrate</name>
    </ligand>
</feature>
<dbReference type="EC" id="1.1.1.23" evidence="3 11"/>
<evidence type="ECO:0000256" key="4">
    <source>
        <dbReference type="ARBA" id="ARBA00022605"/>
    </source>
</evidence>
<feature type="binding site" evidence="11 15">
    <location>
        <position position="283"/>
    </location>
    <ligand>
        <name>substrate</name>
    </ligand>
</feature>
<dbReference type="FunFam" id="1.20.5.1300:FF:000002">
    <property type="entry name" value="Histidinol dehydrogenase, chloroplastic"/>
    <property type="match status" value="1"/>
</dbReference>
<dbReference type="UniPathway" id="UPA00031">
    <property type="reaction ID" value="UER00014"/>
</dbReference>
<evidence type="ECO:0000256" key="2">
    <source>
        <dbReference type="ARBA" id="ARBA00010178"/>
    </source>
</evidence>
<comment type="caution">
    <text evidence="18">The sequence shown here is derived from an EMBL/GenBank/DDBJ whole genome shotgun (WGS) entry which is preliminary data.</text>
</comment>
<evidence type="ECO:0000256" key="5">
    <source>
        <dbReference type="ARBA" id="ARBA00022723"/>
    </source>
</evidence>
<dbReference type="GO" id="GO:0000105">
    <property type="term" value="P:L-histidine biosynthetic process"/>
    <property type="evidence" value="ECO:0007669"/>
    <property type="project" value="UniProtKB-UniRule"/>
</dbReference>
<dbReference type="InterPro" id="IPR012131">
    <property type="entry name" value="Hstdl_DH"/>
</dbReference>
<evidence type="ECO:0000256" key="16">
    <source>
        <dbReference type="PIRSR" id="PIRSR000099-4"/>
    </source>
</evidence>
<keyword evidence="19" id="KW-1185">Reference proteome</keyword>
<keyword evidence="6 11" id="KW-0862">Zinc</keyword>
<dbReference type="Gene3D" id="1.20.5.1300">
    <property type="match status" value="1"/>
</dbReference>
<keyword evidence="5 11" id="KW-0479">Metal-binding</keyword>
<dbReference type="HAMAP" id="MF_01024">
    <property type="entry name" value="HisD"/>
    <property type="match status" value="1"/>
</dbReference>
<accession>A0A4Y8RYE3</accession>
<protein>
    <recommendedName>
        <fullName evidence="3 11">Histidinol dehydrogenase</fullName>
        <shortName evidence="11">HDH</shortName>
        <ecNumber evidence="3 11">1.1.1.23</ecNumber>
    </recommendedName>
</protein>
<evidence type="ECO:0000256" key="6">
    <source>
        <dbReference type="ARBA" id="ARBA00022833"/>
    </source>
</evidence>
<feature type="binding site" evidence="11 16">
    <location>
        <position position="280"/>
    </location>
    <ligand>
        <name>Zn(2+)</name>
        <dbReference type="ChEBI" id="CHEBI:29105"/>
    </ligand>
</feature>
<feature type="binding site" evidence="11 15">
    <location>
        <position position="258"/>
    </location>
    <ligand>
        <name>substrate</name>
    </ligand>
</feature>
<evidence type="ECO:0000313" key="18">
    <source>
        <dbReference type="EMBL" id="TFF30329.1"/>
    </source>
</evidence>
<feature type="binding site" evidence="11 14">
    <location>
        <position position="210"/>
    </location>
    <ligand>
        <name>NAD(+)</name>
        <dbReference type="ChEBI" id="CHEBI:57540"/>
    </ligand>
</feature>
<evidence type="ECO:0000256" key="14">
    <source>
        <dbReference type="PIRSR" id="PIRSR000099-2"/>
    </source>
</evidence>
<evidence type="ECO:0000256" key="11">
    <source>
        <dbReference type="HAMAP-Rule" id="MF_01024"/>
    </source>
</evidence>
<feature type="binding site" evidence="11 15">
    <location>
        <position position="440"/>
    </location>
    <ligand>
        <name>substrate</name>
    </ligand>
</feature>
<reference evidence="18 19" key="1">
    <citation type="journal article" date="2017" name="Int. J. Syst. Evol. Microbiol.">
        <title>Mucilaginibacterpsychrotolerans sp. nov., isolated from peatlands.</title>
        <authorList>
            <person name="Deng Y."/>
            <person name="Shen L."/>
            <person name="Xu B."/>
            <person name="Liu Y."/>
            <person name="Gu Z."/>
            <person name="Liu H."/>
            <person name="Zhou Y."/>
        </authorList>
    </citation>
    <scope>NUCLEOTIDE SEQUENCE [LARGE SCALE GENOMIC DNA]</scope>
    <source>
        <strain evidence="18 19">NH7-4</strain>
    </source>
</reference>
<feature type="binding site" evidence="11 15">
    <location>
        <position position="280"/>
    </location>
    <ligand>
        <name>substrate</name>
    </ligand>
</feature>
<evidence type="ECO:0000256" key="8">
    <source>
        <dbReference type="ARBA" id="ARBA00023027"/>
    </source>
</evidence>
<dbReference type="Gene3D" id="3.40.50.1980">
    <property type="entry name" value="Nitrogenase molybdenum iron protein domain"/>
    <property type="match status" value="2"/>
</dbReference>
<dbReference type="GO" id="GO:0051287">
    <property type="term" value="F:NAD binding"/>
    <property type="evidence" value="ECO:0007669"/>
    <property type="project" value="InterPro"/>
</dbReference>
<feature type="binding site" evidence="11 14">
    <location>
        <position position="233"/>
    </location>
    <ligand>
        <name>NAD(+)</name>
        <dbReference type="ChEBI" id="CHEBI:57540"/>
    </ligand>
</feature>
<dbReference type="CDD" id="cd06572">
    <property type="entry name" value="Histidinol_dh"/>
    <property type="match status" value="1"/>
</dbReference>
<dbReference type="GO" id="GO:0005829">
    <property type="term" value="C:cytosol"/>
    <property type="evidence" value="ECO:0007669"/>
    <property type="project" value="TreeGrafter"/>
</dbReference>
<dbReference type="FunFam" id="3.40.50.1980:FF:000001">
    <property type="entry name" value="Histidinol dehydrogenase"/>
    <property type="match status" value="1"/>
</dbReference>
<dbReference type="InterPro" id="IPR016161">
    <property type="entry name" value="Ald_DH/histidinol_DH"/>
</dbReference>
<dbReference type="PANTHER" id="PTHR21256">
    <property type="entry name" value="HISTIDINOL DEHYDROGENASE HDH"/>
    <property type="match status" value="1"/>
</dbReference>
<feature type="active site" description="Proton acceptor" evidence="11 13">
    <location>
        <position position="348"/>
    </location>
</feature>
<dbReference type="Pfam" id="PF00815">
    <property type="entry name" value="Histidinol_dh"/>
    <property type="match status" value="1"/>
</dbReference>
<keyword evidence="9 11" id="KW-0368">Histidine biosynthesis</keyword>
<organism evidence="18 19">
    <name type="scientific">Mucilaginibacter psychrotolerans</name>
    <dbReference type="NCBI Taxonomy" id="1524096"/>
    <lineage>
        <taxon>Bacteria</taxon>
        <taxon>Pseudomonadati</taxon>
        <taxon>Bacteroidota</taxon>
        <taxon>Sphingobacteriia</taxon>
        <taxon>Sphingobacteriales</taxon>
        <taxon>Sphingobacteriaceae</taxon>
        <taxon>Mucilaginibacter</taxon>
    </lineage>
</organism>
<dbReference type="AlphaFoldDB" id="A0A4Y8RYE3"/>
<evidence type="ECO:0000256" key="13">
    <source>
        <dbReference type="PIRSR" id="PIRSR000099-1"/>
    </source>
</evidence>
<feature type="active site" description="Proton acceptor" evidence="11 13">
    <location>
        <position position="347"/>
    </location>
</feature>
<evidence type="ECO:0000256" key="7">
    <source>
        <dbReference type="ARBA" id="ARBA00023002"/>
    </source>
</evidence>
<comment type="pathway">
    <text evidence="1 11">Amino-acid biosynthesis; L-histidine biosynthesis; L-histidine from 5-phospho-alpha-D-ribose 1-diphosphate: step 9/9.</text>
</comment>
<feature type="binding site" evidence="11 16">
    <location>
        <position position="381"/>
    </location>
    <ligand>
        <name>Zn(2+)</name>
        <dbReference type="ChEBI" id="CHEBI:29105"/>
    </ligand>
</feature>
<proteinExistence type="inferred from homology"/>
<keyword evidence="7 11" id="KW-0560">Oxidoreductase</keyword>
<feature type="binding site" evidence="11 15">
    <location>
        <position position="381"/>
    </location>
    <ligand>
        <name>substrate</name>
    </ligand>
</feature>
<comment type="cofactor">
    <cofactor evidence="11 16">
        <name>Zn(2+)</name>
        <dbReference type="ChEBI" id="CHEBI:29105"/>
    </cofactor>
    <text evidence="11 16">Binds 1 zinc ion per subunit.</text>
</comment>
<evidence type="ECO:0000313" key="19">
    <source>
        <dbReference type="Proteomes" id="UP000297540"/>
    </source>
</evidence>
<dbReference type="GO" id="GO:0004399">
    <property type="term" value="F:histidinol dehydrogenase activity"/>
    <property type="evidence" value="ECO:0007669"/>
    <property type="project" value="UniProtKB-UniRule"/>
</dbReference>
<keyword evidence="4 11" id="KW-0028">Amino-acid biosynthesis</keyword>
<comment type="catalytic activity">
    <reaction evidence="10 11">
        <text>L-histidinol + 2 NAD(+) + H2O = L-histidine + 2 NADH + 3 H(+)</text>
        <dbReference type="Rhea" id="RHEA:20641"/>
        <dbReference type="ChEBI" id="CHEBI:15377"/>
        <dbReference type="ChEBI" id="CHEBI:15378"/>
        <dbReference type="ChEBI" id="CHEBI:57540"/>
        <dbReference type="ChEBI" id="CHEBI:57595"/>
        <dbReference type="ChEBI" id="CHEBI:57699"/>
        <dbReference type="ChEBI" id="CHEBI:57945"/>
        <dbReference type="EC" id="1.1.1.23"/>
    </reaction>
</comment>
<dbReference type="InterPro" id="IPR001692">
    <property type="entry name" value="Histidinol_DH_CS"/>
</dbReference>
<feature type="binding site" evidence="11 16">
    <location>
        <position position="440"/>
    </location>
    <ligand>
        <name>Zn(2+)</name>
        <dbReference type="ChEBI" id="CHEBI:29105"/>
    </ligand>
</feature>
<comment type="similarity">
    <text evidence="2 11 12 17">Belongs to the histidinol dehydrogenase family.</text>
</comment>
<dbReference type="NCBIfam" id="TIGR00069">
    <property type="entry name" value="hisD"/>
    <property type="match status" value="1"/>
</dbReference>
<dbReference type="InterPro" id="IPR022695">
    <property type="entry name" value="Histidinol_DH_monofunct"/>
</dbReference>
<sequence length="453" mass="48536">MDNKNNSQTSTSKAPPLGGGGGLPFYKYSDLSVADIARLVQRNVDPANEIRDLVEGVIANVKQNGDSALLDYALKFDKVELDKLYLGKAELEEIASAVSPDQQEALQTAYANIYKFHKAQLKTEDKVETMPGVTCWRELRAIEKVGLYIPGGTAVLPSTFLMLGIPARIAGCSEIVVCSPPQKNGKVNAFIAYVALMLGIDKVYLVGGSQAVAAMAYGTESITKVDKIFGPGNQFVTKAKTIIQSTTTTAIDMPAGPSEVLVIADETAKPAYVAADLLAQAEHGIDSQSILVCTSQVIADATIKEVEKQLAVLPRAEIARQAIANSYIVITDTLDEAMDFSNQYAPEHLILATEKWSAITPKIINAGSVFLGNLTPESVGDYASGTNHTLPTSSYSRAYSGVSVDSFVKKITFQFLTEEGIKNIGPAVEILADMEGLHAHRNAVSVRMAKSQN</sequence>
<keyword evidence="8 11" id="KW-0520">NAD</keyword>
<dbReference type="PRINTS" id="PR00083">
    <property type="entry name" value="HOLDHDRGNASE"/>
</dbReference>
<dbReference type="EMBL" id="SOZE01000062">
    <property type="protein sequence ID" value="TFF30329.1"/>
    <property type="molecule type" value="Genomic_DNA"/>
</dbReference>
<name>A0A4Y8RYE3_9SPHI</name>
<evidence type="ECO:0000256" key="3">
    <source>
        <dbReference type="ARBA" id="ARBA00012965"/>
    </source>
</evidence>
<feature type="binding site" evidence="11 14">
    <location>
        <position position="148"/>
    </location>
    <ligand>
        <name>NAD(+)</name>
        <dbReference type="ChEBI" id="CHEBI:57540"/>
    </ligand>
</feature>
<evidence type="ECO:0000256" key="10">
    <source>
        <dbReference type="ARBA" id="ARBA00049489"/>
    </source>
</evidence>
<dbReference type="Proteomes" id="UP000297540">
    <property type="component" value="Unassembled WGS sequence"/>
</dbReference>
<feature type="binding site" evidence="11 16">
    <location>
        <position position="283"/>
    </location>
    <ligand>
        <name>Zn(2+)</name>
        <dbReference type="ChEBI" id="CHEBI:29105"/>
    </ligand>
</feature>
<dbReference type="PANTHER" id="PTHR21256:SF2">
    <property type="entry name" value="HISTIDINE BIOSYNTHESIS TRIFUNCTIONAL PROTEIN"/>
    <property type="match status" value="1"/>
</dbReference>
<dbReference type="SUPFAM" id="SSF53720">
    <property type="entry name" value="ALDH-like"/>
    <property type="match status" value="1"/>
</dbReference>